<proteinExistence type="predicted"/>
<dbReference type="AlphaFoldDB" id="A0A1G7ATH0"/>
<gene>
    <name evidence="2" type="ORF">SAMN05421720_10483</name>
</gene>
<dbReference type="Proteomes" id="UP000199412">
    <property type="component" value="Unassembled WGS sequence"/>
</dbReference>
<protein>
    <recommendedName>
        <fullName evidence="4">Tat pathway signal sequence domain protein</fullName>
    </recommendedName>
</protein>
<name>A0A1G7ATH0_9PROT</name>
<evidence type="ECO:0000313" key="3">
    <source>
        <dbReference type="Proteomes" id="UP000199412"/>
    </source>
</evidence>
<organism evidence="2 3">
    <name type="scientific">Rhodospira trueperi</name>
    <dbReference type="NCBI Taxonomy" id="69960"/>
    <lineage>
        <taxon>Bacteria</taxon>
        <taxon>Pseudomonadati</taxon>
        <taxon>Pseudomonadota</taxon>
        <taxon>Alphaproteobacteria</taxon>
        <taxon>Rhodospirillales</taxon>
        <taxon>Rhodospirillaceae</taxon>
        <taxon>Rhodospira</taxon>
    </lineage>
</organism>
<dbReference type="RefSeq" id="WP_092784766.1">
    <property type="nucleotide sequence ID" value="NZ_FNAP01000004.1"/>
</dbReference>
<dbReference type="EMBL" id="FNAP01000004">
    <property type="protein sequence ID" value="SDE18081.1"/>
    <property type="molecule type" value="Genomic_DNA"/>
</dbReference>
<keyword evidence="1" id="KW-0732">Signal</keyword>
<evidence type="ECO:0008006" key="4">
    <source>
        <dbReference type="Google" id="ProtNLM"/>
    </source>
</evidence>
<feature type="chain" id="PRO_5011626233" description="Tat pathway signal sequence domain protein" evidence="1">
    <location>
        <begin position="24"/>
        <end position="150"/>
    </location>
</feature>
<feature type="signal peptide" evidence="1">
    <location>
        <begin position="1"/>
        <end position="23"/>
    </location>
</feature>
<dbReference type="STRING" id="69960.SAMN05421720_10483"/>
<reference evidence="2 3" key="1">
    <citation type="submission" date="2016-10" db="EMBL/GenBank/DDBJ databases">
        <authorList>
            <person name="de Groot N.N."/>
        </authorList>
    </citation>
    <scope>NUCLEOTIDE SEQUENCE [LARGE SCALE GENOMIC DNA]</scope>
    <source>
        <strain evidence="2 3">ATCC 700224</strain>
    </source>
</reference>
<evidence type="ECO:0000256" key="1">
    <source>
        <dbReference type="SAM" id="SignalP"/>
    </source>
</evidence>
<dbReference type="OrthoDB" id="7707524at2"/>
<evidence type="ECO:0000313" key="2">
    <source>
        <dbReference type="EMBL" id="SDE18081.1"/>
    </source>
</evidence>
<accession>A0A1G7ATH0</accession>
<keyword evidence="3" id="KW-1185">Reference proteome</keyword>
<sequence>MRTVSAVAALMSALAVMGPTANAQESAGGQARDEDSSVLAELNKVETVEAGCRSFFLFRNGTDTTLTGFEMSLAVLDRDGIIDRLLTIDAAPLPARRTTLKLFDIPDMACEDVGELILHDIATCADDAGRTIDCFDLLRLSSRAGIPFVP</sequence>